<dbReference type="AlphaFoldDB" id="A0A4R4AZD4"/>
<dbReference type="SUPFAM" id="SSF56235">
    <property type="entry name" value="N-terminal nucleophile aminohydrolases (Ntn hydrolases)"/>
    <property type="match status" value="1"/>
</dbReference>
<dbReference type="InterPro" id="IPR029132">
    <property type="entry name" value="CBAH/NAAA_C"/>
</dbReference>
<dbReference type="GO" id="GO:0016787">
    <property type="term" value="F:hydrolase activity"/>
    <property type="evidence" value="ECO:0007669"/>
    <property type="project" value="UniProtKB-KW"/>
</dbReference>
<dbReference type="InterPro" id="IPR029055">
    <property type="entry name" value="Ntn_hydrolases_N"/>
</dbReference>
<reference evidence="4 5" key="1">
    <citation type="submission" date="2019-03" db="EMBL/GenBank/DDBJ databases">
        <title>Above-ground endophytic microbial communities from plants in different locations in the United States.</title>
        <authorList>
            <person name="Frank C."/>
        </authorList>
    </citation>
    <scope>NUCLEOTIDE SEQUENCE [LARGE SCALE GENOMIC DNA]</scope>
    <source>
        <strain evidence="4 5">LP_2_YM</strain>
    </source>
</reference>
<protein>
    <submittedName>
        <fullName evidence="4">Choloylglycine hydrolase</fullName>
    </submittedName>
</protein>
<dbReference type="InterPro" id="IPR052193">
    <property type="entry name" value="Peptidase_C59"/>
</dbReference>
<evidence type="ECO:0000259" key="3">
    <source>
        <dbReference type="Pfam" id="PF02275"/>
    </source>
</evidence>
<dbReference type="Gene3D" id="3.60.60.10">
    <property type="entry name" value="Penicillin V Acylase, Chain A"/>
    <property type="match status" value="1"/>
</dbReference>
<dbReference type="Pfam" id="PF02275">
    <property type="entry name" value="CBAH"/>
    <property type="match status" value="1"/>
</dbReference>
<comment type="similarity">
    <text evidence="1">Belongs to the peptidase C59 family.</text>
</comment>
<feature type="domain" description="Choloylglycine hydrolase/NAAA C-terminal" evidence="3">
    <location>
        <begin position="16"/>
        <end position="330"/>
    </location>
</feature>
<evidence type="ECO:0000313" key="5">
    <source>
        <dbReference type="Proteomes" id="UP000295285"/>
    </source>
</evidence>
<gene>
    <name evidence="4" type="ORF">EC910_12933</name>
</gene>
<evidence type="ECO:0000256" key="2">
    <source>
        <dbReference type="ARBA" id="ARBA00022801"/>
    </source>
</evidence>
<dbReference type="EMBL" id="SMDG01000029">
    <property type="protein sequence ID" value="TCW46260.1"/>
    <property type="molecule type" value="Genomic_DNA"/>
</dbReference>
<name>A0A4R4AZD4_BACTU</name>
<sequence>MGFCLNKLNKGVLFMCTSLTLQTKNGQHLFARTMDFTLDFNQEVIIVPRRYQWNNITGEIIKAKQAVVGMGINHQGRIILADGVNESGMTCATLYFPGFATYSNSIDDNKRNLAPFDFVAWCLTQFNSVEELKKSVDSISFLDVPLSVLGVTPPLHWILADKWGECIVLEPTIEGLKMYDNPLGVMTNSPEFNWHLQNLRQYIGLKSQPYAPTQWGNVPLSSFGQGSGSMGLPGDFTPPSRFVRAAYSKQNIQGVDNEEEGISAIFHILSNCEIPKGGVITEEGTLDNTIYTSVMCMESGTYYYHTYDCRQIIAIHLFHENLDTDEIKTYPFQRKQKILYEN</sequence>
<comment type="caution">
    <text evidence="4">The sequence shown here is derived from an EMBL/GenBank/DDBJ whole genome shotgun (WGS) entry which is preliminary data.</text>
</comment>
<dbReference type="CDD" id="cd00542">
    <property type="entry name" value="Ntn_PVA"/>
    <property type="match status" value="1"/>
</dbReference>
<dbReference type="PANTHER" id="PTHR35527:SF2">
    <property type="entry name" value="HYDROLASE"/>
    <property type="match status" value="1"/>
</dbReference>
<keyword evidence="2 4" id="KW-0378">Hydrolase</keyword>
<organism evidence="4 5">
    <name type="scientific">Bacillus thuringiensis</name>
    <dbReference type="NCBI Taxonomy" id="1428"/>
    <lineage>
        <taxon>Bacteria</taxon>
        <taxon>Bacillati</taxon>
        <taxon>Bacillota</taxon>
        <taxon>Bacilli</taxon>
        <taxon>Bacillales</taxon>
        <taxon>Bacillaceae</taxon>
        <taxon>Bacillus</taxon>
        <taxon>Bacillus cereus group</taxon>
    </lineage>
</organism>
<dbReference type="PANTHER" id="PTHR35527">
    <property type="entry name" value="CHOLOYLGLYCINE HYDROLASE"/>
    <property type="match status" value="1"/>
</dbReference>
<accession>A0A4R4AZD4</accession>
<evidence type="ECO:0000313" key="4">
    <source>
        <dbReference type="EMBL" id="TCW46260.1"/>
    </source>
</evidence>
<evidence type="ECO:0000256" key="1">
    <source>
        <dbReference type="ARBA" id="ARBA00006625"/>
    </source>
</evidence>
<proteinExistence type="inferred from homology"/>
<dbReference type="Proteomes" id="UP000295285">
    <property type="component" value="Unassembled WGS sequence"/>
</dbReference>